<dbReference type="InterPro" id="IPR010998">
    <property type="entry name" value="Integrase_recombinase_N"/>
</dbReference>
<dbReference type="EMBL" id="JBHTJP010000032">
    <property type="protein sequence ID" value="MFD0976754.1"/>
    <property type="molecule type" value="Genomic_DNA"/>
</dbReference>
<dbReference type="InterPro" id="IPR050090">
    <property type="entry name" value="Tyrosine_recombinase_XerCD"/>
</dbReference>
<dbReference type="Gene3D" id="1.10.150.130">
    <property type="match status" value="1"/>
</dbReference>
<dbReference type="InterPro" id="IPR004107">
    <property type="entry name" value="Integrase_SAM-like_N"/>
</dbReference>
<dbReference type="InterPro" id="IPR002104">
    <property type="entry name" value="Integrase_catalytic"/>
</dbReference>
<feature type="domain" description="Core-binding (CB)" evidence="7">
    <location>
        <begin position="94"/>
        <end position="174"/>
    </location>
</feature>
<evidence type="ECO:0000259" key="7">
    <source>
        <dbReference type="PROSITE" id="PS51900"/>
    </source>
</evidence>
<feature type="domain" description="Tyr recombinase" evidence="6">
    <location>
        <begin position="194"/>
        <end position="366"/>
    </location>
</feature>
<keyword evidence="4" id="KW-0233">DNA recombination</keyword>
<evidence type="ECO:0000256" key="5">
    <source>
        <dbReference type="PROSITE-ProRule" id="PRU01248"/>
    </source>
</evidence>
<dbReference type="PANTHER" id="PTHR30349:SF64">
    <property type="entry name" value="PROPHAGE INTEGRASE INTD-RELATED"/>
    <property type="match status" value="1"/>
</dbReference>
<dbReference type="Pfam" id="PF00589">
    <property type="entry name" value="Phage_integrase"/>
    <property type="match status" value="1"/>
</dbReference>
<keyword evidence="9" id="KW-1185">Reference proteome</keyword>
<dbReference type="PROSITE" id="PS51900">
    <property type="entry name" value="CB"/>
    <property type="match status" value="1"/>
</dbReference>
<dbReference type="PROSITE" id="PS51898">
    <property type="entry name" value="TYR_RECOMBINASE"/>
    <property type="match status" value="1"/>
</dbReference>
<proteinExistence type="inferred from homology"/>
<dbReference type="InterPro" id="IPR011010">
    <property type="entry name" value="DNA_brk_join_enz"/>
</dbReference>
<gene>
    <name evidence="8" type="ORF">ACFQ1G_08130</name>
</gene>
<evidence type="ECO:0000256" key="4">
    <source>
        <dbReference type="ARBA" id="ARBA00023172"/>
    </source>
</evidence>
<dbReference type="InterPro" id="IPR044068">
    <property type="entry name" value="CB"/>
</dbReference>
<reference evidence="9" key="1">
    <citation type="journal article" date="2019" name="Int. J. Syst. Evol. Microbiol.">
        <title>The Global Catalogue of Microorganisms (GCM) 10K type strain sequencing project: providing services to taxonomists for standard genome sequencing and annotation.</title>
        <authorList>
            <consortium name="The Broad Institute Genomics Platform"/>
            <consortium name="The Broad Institute Genome Sequencing Center for Infectious Disease"/>
            <person name="Wu L."/>
            <person name="Ma J."/>
        </authorList>
    </citation>
    <scope>NUCLEOTIDE SEQUENCE [LARGE SCALE GENOMIC DNA]</scope>
    <source>
        <strain evidence="9">CCUG 60898</strain>
    </source>
</reference>
<comment type="caution">
    <text evidence="8">The sequence shown here is derived from an EMBL/GenBank/DDBJ whole genome shotgun (WGS) entry which is preliminary data.</text>
</comment>
<comment type="similarity">
    <text evidence="1">Belongs to the 'phage' integrase family.</text>
</comment>
<name>A0ABW3IF51_9FLAO</name>
<keyword evidence="2" id="KW-0229">DNA integration</keyword>
<dbReference type="PANTHER" id="PTHR30349">
    <property type="entry name" value="PHAGE INTEGRASE-RELATED"/>
    <property type="match status" value="1"/>
</dbReference>
<organism evidence="8 9">
    <name type="scientific">Salinimicrobium gaetbulicola</name>
    <dbReference type="NCBI Taxonomy" id="999702"/>
    <lineage>
        <taxon>Bacteria</taxon>
        <taxon>Pseudomonadati</taxon>
        <taxon>Bacteroidota</taxon>
        <taxon>Flavobacteriia</taxon>
        <taxon>Flavobacteriales</taxon>
        <taxon>Flavobacteriaceae</taxon>
        <taxon>Salinimicrobium</taxon>
    </lineage>
</organism>
<dbReference type="Gene3D" id="1.10.443.10">
    <property type="entry name" value="Intergrase catalytic core"/>
    <property type="match status" value="1"/>
</dbReference>
<keyword evidence="3 5" id="KW-0238">DNA-binding</keyword>
<accession>A0ABW3IF51</accession>
<dbReference type="Pfam" id="PF13495">
    <property type="entry name" value="Phage_int_SAM_4"/>
    <property type="match status" value="1"/>
</dbReference>
<protein>
    <submittedName>
        <fullName evidence="8">Tyrosine-type recombinase/integrase</fullName>
    </submittedName>
</protein>
<dbReference type="Proteomes" id="UP001597100">
    <property type="component" value="Unassembled WGS sequence"/>
</dbReference>
<evidence type="ECO:0000256" key="3">
    <source>
        <dbReference type="ARBA" id="ARBA00023125"/>
    </source>
</evidence>
<evidence type="ECO:0000256" key="1">
    <source>
        <dbReference type="ARBA" id="ARBA00008857"/>
    </source>
</evidence>
<sequence length="391" mass="45778">MKKVLLVPILRGEKEYIAIKYSFDPHLQKLLSSMKEVYWSHKHNYFYTPFSTEQKKLLFNRLRAQDYYVDYSALENFTSKIKQESSLSATDFNKEQRKTLHKYVAYLKGQRLSESSVRTYYYFILKLVAFIGDKPLNELVMRDLELFVEQKIASKNYAISTHRQCMSAIKHFLELHPEIQIDSLELRRPSKSKYLPSVLSKEEVVRLLTVTRNLKHRAILAIIYSSGLRIGELINLRLRDLDVERRQIFIKNSKGRKDRVVVMAESILPLLQNYMVTYTPKEYFTEGRNGEKYHAESIRAFLKDSCRRAGIIKKVTPHSLRHSYATHMLENGIDIRYIQALLGHSKPETTMIYTHVSRKDLMQITSPLDVTVRELRKANSQQGKSLPFEGS</sequence>
<evidence type="ECO:0000313" key="9">
    <source>
        <dbReference type="Proteomes" id="UP001597100"/>
    </source>
</evidence>
<dbReference type="RefSeq" id="WP_380738367.1">
    <property type="nucleotide sequence ID" value="NZ_JBHTJP010000032.1"/>
</dbReference>
<evidence type="ECO:0000259" key="6">
    <source>
        <dbReference type="PROSITE" id="PS51898"/>
    </source>
</evidence>
<dbReference type="InterPro" id="IPR013762">
    <property type="entry name" value="Integrase-like_cat_sf"/>
</dbReference>
<evidence type="ECO:0000313" key="8">
    <source>
        <dbReference type="EMBL" id="MFD0976754.1"/>
    </source>
</evidence>
<evidence type="ECO:0000256" key="2">
    <source>
        <dbReference type="ARBA" id="ARBA00022908"/>
    </source>
</evidence>
<dbReference type="SUPFAM" id="SSF56349">
    <property type="entry name" value="DNA breaking-rejoining enzymes"/>
    <property type="match status" value="1"/>
</dbReference>